<dbReference type="Gene3D" id="2.40.100.10">
    <property type="entry name" value="Cyclophilin-like"/>
    <property type="match status" value="1"/>
</dbReference>
<feature type="compositionally biased region" description="Low complexity" evidence="3">
    <location>
        <begin position="39"/>
        <end position="64"/>
    </location>
</feature>
<comment type="similarity">
    <text evidence="2">Belongs to the cyclophilin-type PPIase family.</text>
</comment>
<dbReference type="PANTHER" id="PTHR45625:SF3">
    <property type="entry name" value="PEPTIDYL-PROLYL CIS-TRANS ISOMERASE B-RELATED"/>
    <property type="match status" value="1"/>
</dbReference>
<comment type="catalytic activity">
    <reaction evidence="2">
        <text>[protein]-peptidylproline (omega=180) = [protein]-peptidylproline (omega=0)</text>
        <dbReference type="Rhea" id="RHEA:16237"/>
        <dbReference type="Rhea" id="RHEA-COMP:10747"/>
        <dbReference type="Rhea" id="RHEA-COMP:10748"/>
        <dbReference type="ChEBI" id="CHEBI:83833"/>
        <dbReference type="ChEBI" id="CHEBI:83834"/>
        <dbReference type="EC" id="5.2.1.8"/>
    </reaction>
</comment>
<reference evidence="5 6" key="1">
    <citation type="submission" date="2019-09" db="EMBL/GenBank/DDBJ databases">
        <title>Nocardioides panacisoli sp. nov., isolated from the soil of a ginseng field.</title>
        <authorList>
            <person name="Cho C."/>
        </authorList>
    </citation>
    <scope>NUCLEOTIDE SEQUENCE [LARGE SCALE GENOMIC DNA]</scope>
    <source>
        <strain evidence="5 6">BN130099</strain>
    </source>
</reference>
<evidence type="ECO:0000259" key="4">
    <source>
        <dbReference type="PROSITE" id="PS50072"/>
    </source>
</evidence>
<comment type="function">
    <text evidence="1 2">PPIases accelerate the folding of proteins. It catalyzes the cis-trans isomerization of proline imidic peptide bonds in oligopeptides.</text>
</comment>
<dbReference type="InterPro" id="IPR029000">
    <property type="entry name" value="Cyclophilin-like_dom_sf"/>
</dbReference>
<dbReference type="PROSITE" id="PS50072">
    <property type="entry name" value="CSA_PPIASE_2"/>
    <property type="match status" value="1"/>
</dbReference>
<dbReference type="PRINTS" id="PR00153">
    <property type="entry name" value="CSAPPISMRASE"/>
</dbReference>
<feature type="region of interest" description="Disordered" evidence="3">
    <location>
        <begin position="218"/>
        <end position="245"/>
    </location>
</feature>
<dbReference type="CDD" id="cd00317">
    <property type="entry name" value="cyclophilin"/>
    <property type="match status" value="1"/>
</dbReference>
<accession>A0A5B1L874</accession>
<evidence type="ECO:0000256" key="1">
    <source>
        <dbReference type="ARBA" id="ARBA00002388"/>
    </source>
</evidence>
<dbReference type="SUPFAM" id="SSF50891">
    <property type="entry name" value="Cyclophilin-like"/>
    <property type="match status" value="1"/>
</dbReference>
<evidence type="ECO:0000256" key="3">
    <source>
        <dbReference type="SAM" id="MobiDB-lite"/>
    </source>
</evidence>
<protein>
    <recommendedName>
        <fullName evidence="2">Peptidyl-prolyl cis-trans isomerase</fullName>
        <shortName evidence="2">PPIase</shortName>
        <ecNumber evidence="2">5.2.1.8</ecNumber>
    </recommendedName>
</protein>
<dbReference type="GO" id="GO:0003755">
    <property type="term" value="F:peptidyl-prolyl cis-trans isomerase activity"/>
    <property type="evidence" value="ECO:0007669"/>
    <property type="project" value="UniProtKB-UniRule"/>
</dbReference>
<dbReference type="Proteomes" id="UP000325003">
    <property type="component" value="Unassembled WGS sequence"/>
</dbReference>
<organism evidence="5 6">
    <name type="scientific">Nocardioides humilatus</name>
    <dbReference type="NCBI Taxonomy" id="2607660"/>
    <lineage>
        <taxon>Bacteria</taxon>
        <taxon>Bacillati</taxon>
        <taxon>Actinomycetota</taxon>
        <taxon>Actinomycetes</taxon>
        <taxon>Propionibacteriales</taxon>
        <taxon>Nocardioidaceae</taxon>
        <taxon>Nocardioides</taxon>
    </lineage>
</organism>
<dbReference type="RefSeq" id="WP_149730155.1">
    <property type="nucleotide sequence ID" value="NZ_VUJV01000008.1"/>
</dbReference>
<feature type="region of interest" description="Disordered" evidence="3">
    <location>
        <begin position="26"/>
        <end position="89"/>
    </location>
</feature>
<comment type="caution">
    <text evidence="5">The sequence shown here is derived from an EMBL/GenBank/DDBJ whole genome shotgun (WGS) entry which is preliminary data.</text>
</comment>
<name>A0A5B1L874_9ACTN</name>
<feature type="domain" description="PPIase cyclophilin-type" evidence="4">
    <location>
        <begin position="94"/>
        <end position="244"/>
    </location>
</feature>
<dbReference type="AlphaFoldDB" id="A0A5B1L874"/>
<dbReference type="PROSITE" id="PS51257">
    <property type="entry name" value="PROKAR_LIPOPROTEIN"/>
    <property type="match status" value="1"/>
</dbReference>
<sequence length="245" mass="24824">MRAQSFLRPALVAASLTLALGLSACSDDPKEAEAKDKTTSSTSPTESTDATADTTVTETATGETCDYPSDGSSGDVDAPPTASTVSGKVPITMNTSIGDLKLELDADRTPCTVNSFVSLAEQGYFDGTHCHRLTTSGIYVLQCGDPTGTGAGGPGYSFADELDGTETYGTGTLAMANAGPNTNGSQFFIVYGDSPLPPAYTVFGHVDQATIDLVTQVGDAGTDESNGPGDGAPNTPVDIASVSVG</sequence>
<keyword evidence="2" id="KW-0732">Signal</keyword>
<dbReference type="PANTHER" id="PTHR45625">
    <property type="entry name" value="PEPTIDYL-PROLYL CIS-TRANS ISOMERASE-RELATED"/>
    <property type="match status" value="1"/>
</dbReference>
<gene>
    <name evidence="5" type="ORF">F0U44_20055</name>
</gene>
<evidence type="ECO:0000313" key="6">
    <source>
        <dbReference type="Proteomes" id="UP000325003"/>
    </source>
</evidence>
<dbReference type="EC" id="5.2.1.8" evidence="2"/>
<reference evidence="5 6" key="2">
    <citation type="submission" date="2019-09" db="EMBL/GenBank/DDBJ databases">
        <authorList>
            <person name="Jin C."/>
        </authorList>
    </citation>
    <scope>NUCLEOTIDE SEQUENCE [LARGE SCALE GENOMIC DNA]</scope>
    <source>
        <strain evidence="5 6">BN130099</strain>
    </source>
</reference>
<dbReference type="Pfam" id="PF00160">
    <property type="entry name" value="Pro_isomerase"/>
    <property type="match status" value="1"/>
</dbReference>
<keyword evidence="2" id="KW-0697">Rotamase</keyword>
<feature type="compositionally biased region" description="Basic and acidic residues" evidence="3">
    <location>
        <begin position="27"/>
        <end position="38"/>
    </location>
</feature>
<keyword evidence="6" id="KW-1185">Reference proteome</keyword>
<proteinExistence type="inferred from homology"/>
<evidence type="ECO:0000313" key="5">
    <source>
        <dbReference type="EMBL" id="KAA1415929.1"/>
    </source>
</evidence>
<keyword evidence="2 5" id="KW-0413">Isomerase</keyword>
<evidence type="ECO:0000256" key="2">
    <source>
        <dbReference type="RuleBase" id="RU363019"/>
    </source>
</evidence>
<dbReference type="EMBL" id="VUJV01000008">
    <property type="protein sequence ID" value="KAA1415929.1"/>
    <property type="molecule type" value="Genomic_DNA"/>
</dbReference>
<feature type="signal peptide" evidence="2">
    <location>
        <begin position="1"/>
        <end position="24"/>
    </location>
</feature>
<dbReference type="InterPro" id="IPR002130">
    <property type="entry name" value="Cyclophilin-type_PPIase_dom"/>
</dbReference>
<feature type="chain" id="PRO_5039755213" description="Peptidyl-prolyl cis-trans isomerase" evidence="2">
    <location>
        <begin position="25"/>
        <end position="245"/>
    </location>
</feature>
<dbReference type="InterPro" id="IPR044666">
    <property type="entry name" value="Cyclophilin_A-like"/>
</dbReference>